<evidence type="ECO:0000256" key="8">
    <source>
        <dbReference type="ARBA" id="ARBA00022692"/>
    </source>
</evidence>
<evidence type="ECO:0000256" key="10">
    <source>
        <dbReference type="ARBA" id="ARBA00022989"/>
    </source>
</evidence>
<sequence>MPDLGRYALEVSLAYLVSLGMIGALVLWYWARGRTVRRQLDEIETRRGKNE</sequence>
<dbReference type="Proteomes" id="UP000228948">
    <property type="component" value="Chromosome"/>
</dbReference>
<dbReference type="OrthoDB" id="7874534at2"/>
<comment type="function">
    <text evidence="1 12">Required for the export of heme to the periplasm for the biogenesis of c-type cytochromes.</text>
</comment>
<dbReference type="NCBIfam" id="TIGR03141">
    <property type="entry name" value="cytochro_ccmD"/>
    <property type="match status" value="1"/>
</dbReference>
<evidence type="ECO:0000256" key="9">
    <source>
        <dbReference type="ARBA" id="ARBA00022748"/>
    </source>
</evidence>
<keyword evidence="14" id="KW-1185">Reference proteome</keyword>
<keyword evidence="10 12" id="KW-1133">Transmembrane helix</keyword>
<name>A0A2K8KEI7_9RHOB</name>
<dbReference type="InterPro" id="IPR007078">
    <property type="entry name" value="Haem_export_protD_CcmD"/>
</dbReference>
<keyword evidence="11 12" id="KW-0472">Membrane</keyword>
<evidence type="ECO:0000256" key="1">
    <source>
        <dbReference type="ARBA" id="ARBA00002442"/>
    </source>
</evidence>
<evidence type="ECO:0000313" key="13">
    <source>
        <dbReference type="EMBL" id="ATX67819.1"/>
    </source>
</evidence>
<evidence type="ECO:0000256" key="2">
    <source>
        <dbReference type="ARBA" id="ARBA00004377"/>
    </source>
</evidence>
<proteinExistence type="inferred from homology"/>
<evidence type="ECO:0000256" key="6">
    <source>
        <dbReference type="ARBA" id="ARBA00022475"/>
    </source>
</evidence>
<organism evidence="13 14">
    <name type="scientific">Roseinatronobacter bogoriensis subsp. barguzinensis</name>
    <dbReference type="NCBI Taxonomy" id="441209"/>
    <lineage>
        <taxon>Bacteria</taxon>
        <taxon>Pseudomonadati</taxon>
        <taxon>Pseudomonadota</taxon>
        <taxon>Alphaproteobacteria</taxon>
        <taxon>Rhodobacterales</taxon>
        <taxon>Paracoccaceae</taxon>
        <taxon>Roseinatronobacter</taxon>
    </lineage>
</organism>
<keyword evidence="8 12" id="KW-0812">Transmembrane</keyword>
<protein>
    <recommendedName>
        <fullName evidence="4 12">Heme exporter protein D</fullName>
    </recommendedName>
</protein>
<evidence type="ECO:0000256" key="12">
    <source>
        <dbReference type="RuleBase" id="RU363101"/>
    </source>
</evidence>
<dbReference type="AlphaFoldDB" id="A0A2K8KEI7"/>
<reference evidence="13 14" key="1">
    <citation type="submission" date="2017-11" db="EMBL/GenBank/DDBJ databases">
        <title>Revised Sequence and Annotation of the Rhodobaca barguzinensis strain alga05 Genome.</title>
        <authorList>
            <person name="Kopejtka K."/>
            <person name="Tomasch J.M."/>
            <person name="Bunk B."/>
            <person name="Koblizek M."/>
        </authorList>
    </citation>
    <scope>NUCLEOTIDE SEQUENCE [LARGE SCALE GENOMIC DNA]</scope>
    <source>
        <strain evidence="14">alga05</strain>
    </source>
</reference>
<evidence type="ECO:0000256" key="5">
    <source>
        <dbReference type="ARBA" id="ARBA00022448"/>
    </source>
</evidence>
<dbReference type="GO" id="GO:0005886">
    <property type="term" value="C:plasma membrane"/>
    <property type="evidence" value="ECO:0007669"/>
    <property type="project" value="UniProtKB-SubCell"/>
</dbReference>
<gene>
    <name evidence="13" type="primary">ccmD</name>
    <name evidence="13" type="ORF">BG454_10145</name>
</gene>
<accession>A0A2K8KEI7</accession>
<dbReference type="RefSeq" id="WP_100319257.1">
    <property type="nucleotide sequence ID" value="NZ_SODJ01000002.1"/>
</dbReference>
<dbReference type="GO" id="GO:0017004">
    <property type="term" value="P:cytochrome complex assembly"/>
    <property type="evidence" value="ECO:0007669"/>
    <property type="project" value="UniProtKB-KW"/>
</dbReference>
<evidence type="ECO:0000256" key="7">
    <source>
        <dbReference type="ARBA" id="ARBA00022519"/>
    </source>
</evidence>
<dbReference type="GO" id="GO:0015886">
    <property type="term" value="P:heme transport"/>
    <property type="evidence" value="ECO:0007669"/>
    <property type="project" value="InterPro"/>
</dbReference>
<feature type="transmembrane region" description="Helical" evidence="12">
    <location>
        <begin position="12"/>
        <end position="31"/>
    </location>
</feature>
<comment type="subcellular location">
    <subcellularLocation>
        <location evidence="2 12">Cell inner membrane</location>
        <topology evidence="2 12">Single-pass membrane protein</topology>
    </subcellularLocation>
</comment>
<dbReference type="KEGG" id="rbg:BG454_10145"/>
<evidence type="ECO:0000256" key="3">
    <source>
        <dbReference type="ARBA" id="ARBA00008741"/>
    </source>
</evidence>
<keyword evidence="7 12" id="KW-0997">Cell inner membrane</keyword>
<keyword evidence="9 12" id="KW-0201">Cytochrome c-type biogenesis</keyword>
<dbReference type="EMBL" id="CP024899">
    <property type="protein sequence ID" value="ATX67819.1"/>
    <property type="molecule type" value="Genomic_DNA"/>
</dbReference>
<dbReference type="Pfam" id="PF04995">
    <property type="entry name" value="CcmD"/>
    <property type="match status" value="1"/>
</dbReference>
<evidence type="ECO:0000256" key="11">
    <source>
        <dbReference type="ARBA" id="ARBA00023136"/>
    </source>
</evidence>
<keyword evidence="6 12" id="KW-1003">Cell membrane</keyword>
<keyword evidence="5 12" id="KW-0813">Transport</keyword>
<evidence type="ECO:0000256" key="4">
    <source>
        <dbReference type="ARBA" id="ARBA00016461"/>
    </source>
</evidence>
<comment type="similarity">
    <text evidence="3 12">Belongs to the CcmD/CycX/HelD family.</text>
</comment>
<evidence type="ECO:0000313" key="14">
    <source>
        <dbReference type="Proteomes" id="UP000228948"/>
    </source>
</evidence>